<evidence type="ECO:0000313" key="3">
    <source>
        <dbReference type="EMBL" id="TKA40917.1"/>
    </source>
</evidence>
<evidence type="ECO:0000313" key="4">
    <source>
        <dbReference type="Proteomes" id="UP000310066"/>
    </source>
</evidence>
<dbReference type="STRING" id="329885.A0A4U0UXX3"/>
<accession>A0A4U0UXX3</accession>
<sequence>MLLKSSIIATCGLAVSAFAQSAQVTIEASHGGAGNGLTNKTISVPLNTTYTDPALQTVSYLFLTGATGVAVESITCTPYLYPNGTGKGGLPFTSNSPSYLSTNTVQVGSIICLSSAAGSSNSTGAAPISTSSLPNTTSLSTATSLSTVASSSSTPSSSLTTQPAPSSYVGAPATAATSTLLTTTIMSAGASGTSPITSTITSVVGVAAASSPPTSTTPSAAGDAAVSASSTSSAAAGLSTHNAAESLLVTEGAWFGLAIAALGLAVMV</sequence>
<feature type="region of interest" description="Disordered" evidence="1">
    <location>
        <begin position="148"/>
        <end position="168"/>
    </location>
</feature>
<comment type="caution">
    <text evidence="3">The sequence shown here is derived from an EMBL/GenBank/DDBJ whole genome shotgun (WGS) entry which is preliminary data.</text>
</comment>
<evidence type="ECO:0008006" key="5">
    <source>
        <dbReference type="Google" id="ProtNLM"/>
    </source>
</evidence>
<dbReference type="Proteomes" id="UP000310066">
    <property type="component" value="Unassembled WGS sequence"/>
</dbReference>
<name>A0A4U0UXX3_9PEZI</name>
<proteinExistence type="predicted"/>
<dbReference type="EMBL" id="NAJP01000030">
    <property type="protein sequence ID" value="TKA40917.1"/>
    <property type="molecule type" value="Genomic_DNA"/>
</dbReference>
<evidence type="ECO:0000256" key="1">
    <source>
        <dbReference type="SAM" id="MobiDB-lite"/>
    </source>
</evidence>
<dbReference type="OrthoDB" id="5143362at2759"/>
<keyword evidence="2" id="KW-0732">Signal</keyword>
<reference evidence="3 4" key="1">
    <citation type="submission" date="2017-03" db="EMBL/GenBank/DDBJ databases">
        <title>Genomes of endolithic fungi from Antarctica.</title>
        <authorList>
            <person name="Coleine C."/>
            <person name="Masonjones S."/>
            <person name="Stajich J.E."/>
        </authorList>
    </citation>
    <scope>NUCLEOTIDE SEQUENCE [LARGE SCALE GENOMIC DNA]</scope>
    <source>
        <strain evidence="3 4">CCFEE 5311</strain>
    </source>
</reference>
<evidence type="ECO:0000256" key="2">
    <source>
        <dbReference type="SAM" id="SignalP"/>
    </source>
</evidence>
<gene>
    <name evidence="3" type="ORF">B0A54_07829</name>
</gene>
<organism evidence="3 4">
    <name type="scientific">Friedmanniomyces endolithicus</name>
    <dbReference type="NCBI Taxonomy" id="329885"/>
    <lineage>
        <taxon>Eukaryota</taxon>
        <taxon>Fungi</taxon>
        <taxon>Dikarya</taxon>
        <taxon>Ascomycota</taxon>
        <taxon>Pezizomycotina</taxon>
        <taxon>Dothideomycetes</taxon>
        <taxon>Dothideomycetidae</taxon>
        <taxon>Mycosphaerellales</taxon>
        <taxon>Teratosphaeriaceae</taxon>
        <taxon>Friedmanniomyces</taxon>
    </lineage>
</organism>
<feature type="signal peptide" evidence="2">
    <location>
        <begin position="1"/>
        <end position="21"/>
    </location>
</feature>
<feature type="chain" id="PRO_5020330632" description="Ubiquitin 3 binding protein But2 C-terminal domain-containing protein" evidence="2">
    <location>
        <begin position="22"/>
        <end position="268"/>
    </location>
</feature>
<protein>
    <recommendedName>
        <fullName evidence="5">Ubiquitin 3 binding protein But2 C-terminal domain-containing protein</fullName>
    </recommendedName>
</protein>
<dbReference type="AlphaFoldDB" id="A0A4U0UXX3"/>